<feature type="domain" description="Carboxyltransferase" evidence="4">
    <location>
        <begin position="24"/>
        <end position="328"/>
    </location>
</feature>
<dbReference type="InterPro" id="IPR052708">
    <property type="entry name" value="PxpC"/>
</dbReference>
<keyword evidence="1" id="KW-0547">Nucleotide-binding</keyword>
<keyword evidence="2" id="KW-0378">Hydrolase</keyword>
<dbReference type="PANTHER" id="PTHR43309">
    <property type="entry name" value="5-OXOPROLINASE SUBUNIT C"/>
    <property type="match status" value="1"/>
</dbReference>
<evidence type="ECO:0000313" key="5">
    <source>
        <dbReference type="EMBL" id="OXM17598.1"/>
    </source>
</evidence>
<dbReference type="PANTHER" id="PTHR43309:SF3">
    <property type="entry name" value="5-OXOPROLINASE SUBUNIT C"/>
    <property type="match status" value="1"/>
</dbReference>
<dbReference type="Proteomes" id="UP000215145">
    <property type="component" value="Unassembled WGS sequence"/>
</dbReference>
<dbReference type="EMBL" id="NMUQ01000001">
    <property type="protein sequence ID" value="OXM17598.1"/>
    <property type="molecule type" value="Genomic_DNA"/>
</dbReference>
<evidence type="ECO:0000256" key="2">
    <source>
        <dbReference type="ARBA" id="ARBA00022801"/>
    </source>
</evidence>
<evidence type="ECO:0000256" key="3">
    <source>
        <dbReference type="ARBA" id="ARBA00022840"/>
    </source>
</evidence>
<keyword evidence="3" id="KW-0067">ATP-binding</keyword>
<gene>
    <name evidence="5" type="ORF">CGZ75_11400</name>
</gene>
<dbReference type="Gene3D" id="2.40.100.10">
    <property type="entry name" value="Cyclophilin-like"/>
    <property type="match status" value="1"/>
</dbReference>
<dbReference type="Pfam" id="PF02626">
    <property type="entry name" value="CT_A_B"/>
    <property type="match status" value="1"/>
</dbReference>
<comment type="caution">
    <text evidence="5">The sequence shown here is derived from an EMBL/GenBank/DDBJ whole genome shotgun (WGS) entry which is preliminary data.</text>
</comment>
<name>A0A229P622_9BACL</name>
<proteinExistence type="predicted"/>
<protein>
    <submittedName>
        <fullName evidence="5">Urea amidolyase</fullName>
    </submittedName>
</protein>
<evidence type="ECO:0000259" key="4">
    <source>
        <dbReference type="SMART" id="SM00797"/>
    </source>
</evidence>
<dbReference type="OrthoDB" id="9782422at2"/>
<dbReference type="InterPro" id="IPR029000">
    <property type="entry name" value="Cyclophilin-like_dom_sf"/>
</dbReference>
<organism evidence="5 6">
    <name type="scientific">Paenibacillus herberti</name>
    <dbReference type="NCBI Taxonomy" id="1619309"/>
    <lineage>
        <taxon>Bacteria</taxon>
        <taxon>Bacillati</taxon>
        <taxon>Bacillota</taxon>
        <taxon>Bacilli</taxon>
        <taxon>Bacillales</taxon>
        <taxon>Paenibacillaceae</taxon>
        <taxon>Paenibacillus</taxon>
    </lineage>
</organism>
<evidence type="ECO:0000256" key="1">
    <source>
        <dbReference type="ARBA" id="ARBA00022741"/>
    </source>
</evidence>
<dbReference type="SMART" id="SM00797">
    <property type="entry name" value="AHS2"/>
    <property type="match status" value="1"/>
</dbReference>
<keyword evidence="5" id="KW-0456">Lyase</keyword>
<dbReference type="AlphaFoldDB" id="A0A229P622"/>
<dbReference type="GO" id="GO:0016787">
    <property type="term" value="F:hydrolase activity"/>
    <property type="evidence" value="ECO:0007669"/>
    <property type="project" value="UniProtKB-KW"/>
</dbReference>
<dbReference type="SUPFAM" id="SSF50891">
    <property type="entry name" value="Cyclophilin-like"/>
    <property type="match status" value="1"/>
</dbReference>
<keyword evidence="6" id="KW-1185">Reference proteome</keyword>
<sequence>MAFHVLHPGMMMELQDLGRSGRRSQGMPAGGAMDAIALQTANLLCGNERGAVALELTLSGPQLRVEAPEGLLAALCGADMEAAVDGWPLPTWRAVYLPAGSIVAIGRARSGCRAYLAVAGGVGGLSEPGGVSAGPPAAVARRFAAGDALACGEPSARAAAWTAALAQRAAIGASGGGLCPAAAPWLAPRLMARGAAGPGTVLRAVPGAAYGQLSEAARMRLWRERLTASPVSDRMGVRLQPDGPPIMLEHRADILSHGVLPGAVQLPPGGAPVVLGAGCQTTGGYPVILHVVSADMPLLAQVRPGDKVRFASVELEEAQQLQLQQERELNLLDAALRLKVFPS</sequence>
<evidence type="ECO:0000313" key="6">
    <source>
        <dbReference type="Proteomes" id="UP000215145"/>
    </source>
</evidence>
<dbReference type="GO" id="GO:0005524">
    <property type="term" value="F:ATP binding"/>
    <property type="evidence" value="ECO:0007669"/>
    <property type="project" value="UniProtKB-KW"/>
</dbReference>
<dbReference type="InterPro" id="IPR003778">
    <property type="entry name" value="CT_A_B"/>
</dbReference>
<dbReference type="GO" id="GO:0016829">
    <property type="term" value="F:lyase activity"/>
    <property type="evidence" value="ECO:0007669"/>
    <property type="project" value="UniProtKB-KW"/>
</dbReference>
<accession>A0A229P622</accession>
<reference evidence="5 6" key="1">
    <citation type="submission" date="2017-07" db="EMBL/GenBank/DDBJ databases">
        <title>Paenibacillus herberti R33 genome sequencing and assembly.</title>
        <authorList>
            <person name="Su W."/>
        </authorList>
    </citation>
    <scope>NUCLEOTIDE SEQUENCE [LARGE SCALE GENOMIC DNA]</scope>
    <source>
        <strain evidence="5 6">R33</strain>
    </source>
</reference>